<feature type="binding site" evidence="9 11">
    <location>
        <begin position="78"/>
        <end position="79"/>
    </location>
    <ligand>
        <name>FMN</name>
        <dbReference type="ChEBI" id="CHEBI:58210"/>
    </ligand>
</feature>
<evidence type="ECO:0000313" key="15">
    <source>
        <dbReference type="Proteomes" id="UP000241507"/>
    </source>
</evidence>
<dbReference type="UniPathway" id="UPA01068">
    <property type="reaction ID" value="UER00304"/>
</dbReference>
<keyword evidence="15" id="KW-1185">Reference proteome</keyword>
<feature type="binding site" evidence="9 11">
    <location>
        <position position="197"/>
    </location>
    <ligand>
        <name>FMN</name>
        <dbReference type="ChEBI" id="CHEBI:58210"/>
    </ligand>
</feature>
<evidence type="ECO:0000259" key="12">
    <source>
        <dbReference type="Pfam" id="PF01243"/>
    </source>
</evidence>
<feature type="binding site" evidence="9 11">
    <location>
        <position position="187"/>
    </location>
    <ligand>
        <name>FMN</name>
        <dbReference type="ChEBI" id="CHEBI:58210"/>
    </ligand>
</feature>
<accession>A0A2R3Z771</accession>
<protein>
    <recommendedName>
        <fullName evidence="9">Pyridoxine/pyridoxamine 5'-phosphate oxidase</fullName>
        <ecNumber evidence="9">1.4.3.5</ecNumber>
    </recommendedName>
    <alternativeName>
        <fullName evidence="9">PNP/PMP oxidase</fullName>
        <shortName evidence="9">PNPOx</shortName>
    </alternativeName>
    <alternativeName>
        <fullName evidence="9">Pyridoxal 5'-phosphate synthase</fullName>
    </alternativeName>
</protein>
<evidence type="ECO:0000256" key="9">
    <source>
        <dbReference type="HAMAP-Rule" id="MF_01629"/>
    </source>
</evidence>
<dbReference type="AlphaFoldDB" id="A0A2R3Z771"/>
<evidence type="ECO:0000256" key="8">
    <source>
        <dbReference type="ARBA" id="ARBA00023096"/>
    </source>
</evidence>
<dbReference type="FunFam" id="2.30.110.10:FF:000005">
    <property type="entry name" value="NAD(P)H-hydrate epimerase"/>
    <property type="match status" value="1"/>
</dbReference>
<dbReference type="InterPro" id="IPR011576">
    <property type="entry name" value="Pyridox_Oxase_N"/>
</dbReference>
<dbReference type="InterPro" id="IPR012349">
    <property type="entry name" value="Split_barrel_FMN-bd"/>
</dbReference>
<feature type="binding site" evidence="10">
    <location>
        <begin position="9"/>
        <end position="12"/>
    </location>
    <ligand>
        <name>substrate</name>
    </ligand>
</feature>
<feature type="domain" description="Pyridoxamine 5'-phosphate oxidase N-terminal" evidence="12">
    <location>
        <begin position="41"/>
        <end position="160"/>
    </location>
</feature>
<evidence type="ECO:0000256" key="6">
    <source>
        <dbReference type="ARBA" id="ARBA00022643"/>
    </source>
</evidence>
<name>A0A2R3Z771_9FLAO</name>
<feature type="binding site" evidence="9 10">
    <location>
        <position position="133"/>
    </location>
    <ligand>
        <name>substrate</name>
    </ligand>
</feature>
<dbReference type="OrthoDB" id="9780392at2"/>
<dbReference type="InterPro" id="IPR019740">
    <property type="entry name" value="Pyridox_Oxase_CS"/>
</dbReference>
<dbReference type="EMBL" id="CP028136">
    <property type="protein sequence ID" value="AVR46133.1"/>
    <property type="molecule type" value="Genomic_DNA"/>
</dbReference>
<dbReference type="InterPro" id="IPR000659">
    <property type="entry name" value="Pyridox_Oxase"/>
</dbReference>
<evidence type="ECO:0000256" key="3">
    <source>
        <dbReference type="ARBA" id="ARBA00007301"/>
    </source>
</evidence>
<feature type="binding site" evidence="9 11">
    <location>
        <begin position="142"/>
        <end position="143"/>
    </location>
    <ligand>
        <name>FMN</name>
        <dbReference type="ChEBI" id="CHEBI:58210"/>
    </ligand>
</feature>
<sequence length="214" mass="25276">MENDLKAYRRSYEKGELQEDDLPDSPYFLFHSWFNLADLSEDIQEANAMTLSTVSEHGHPKSRVVLLKSFSEKGFKFFTNYHSDKGRHLENNPNCCISFFWPELEKQVIIEGEAEKLPQEESDEYFQIRPRGSQLGALASSQSSVIESRHVLVKKLNELEKKYKDKPIPRPAYWGGYIIKPLCFEFWQGRKNRLHDRIRYRSNEEKWIVERLSP</sequence>
<feature type="binding site" evidence="9 10">
    <location>
        <position position="125"/>
    </location>
    <ligand>
        <name>substrate</name>
    </ligand>
</feature>
<keyword evidence="8 9" id="KW-0664">Pyridoxine biosynthesis</keyword>
<comment type="subunit">
    <text evidence="4 9">Homodimer.</text>
</comment>
<keyword evidence="6 9" id="KW-0288">FMN</keyword>
<dbReference type="GO" id="GO:0008615">
    <property type="term" value="P:pyridoxine biosynthetic process"/>
    <property type="evidence" value="ECO:0007669"/>
    <property type="project" value="UniProtKB-UniRule"/>
</dbReference>
<dbReference type="HAMAP" id="MF_01629">
    <property type="entry name" value="PdxH"/>
    <property type="match status" value="1"/>
</dbReference>
<dbReference type="RefSeq" id="WP_107012907.1">
    <property type="nucleotide sequence ID" value="NZ_CP028136.1"/>
</dbReference>
<evidence type="ECO:0000313" key="14">
    <source>
        <dbReference type="EMBL" id="AVR46133.1"/>
    </source>
</evidence>
<feature type="binding site" evidence="9 10">
    <location>
        <begin position="193"/>
        <end position="195"/>
    </location>
    <ligand>
        <name>substrate</name>
    </ligand>
</feature>
<dbReference type="Gene3D" id="2.30.110.10">
    <property type="entry name" value="Electron Transport, Fmn-binding Protein, Chain A"/>
    <property type="match status" value="1"/>
</dbReference>
<comment type="cofactor">
    <cofactor evidence="9 11">
        <name>FMN</name>
        <dbReference type="ChEBI" id="CHEBI:58210"/>
    </cofactor>
    <text evidence="9 11">Binds 1 FMN per subunit.</text>
</comment>
<feature type="binding site" evidence="9 10">
    <location>
        <position position="129"/>
    </location>
    <ligand>
        <name>substrate</name>
    </ligand>
</feature>
<dbReference type="Pfam" id="PF10590">
    <property type="entry name" value="PNP_phzG_C"/>
    <property type="match status" value="1"/>
</dbReference>
<feature type="binding site" evidence="9 11">
    <location>
        <position position="107"/>
    </location>
    <ligand>
        <name>FMN</name>
        <dbReference type="ChEBI" id="CHEBI:58210"/>
    </ligand>
</feature>
<evidence type="ECO:0000256" key="10">
    <source>
        <dbReference type="PIRSR" id="PIRSR000190-1"/>
    </source>
</evidence>
<feature type="binding site" evidence="9 10">
    <location>
        <position position="68"/>
    </location>
    <ligand>
        <name>substrate</name>
    </ligand>
</feature>
<comment type="pathway">
    <text evidence="2 9">Cofactor metabolism; pyridoxal 5'-phosphate salvage; pyridoxal 5'-phosphate from pyridoxine 5'-phosphate: step 1/1.</text>
</comment>
<dbReference type="NCBIfam" id="NF004231">
    <property type="entry name" value="PRK05679.1"/>
    <property type="match status" value="1"/>
</dbReference>
<comment type="function">
    <text evidence="9">Catalyzes the oxidation of either pyridoxine 5'-phosphate (PNP) or pyridoxamine 5'-phosphate (PMP) into pyridoxal 5'-phosphate (PLP).</text>
</comment>
<dbReference type="SUPFAM" id="SSF50475">
    <property type="entry name" value="FMN-binding split barrel"/>
    <property type="match status" value="1"/>
</dbReference>
<evidence type="ECO:0000256" key="4">
    <source>
        <dbReference type="ARBA" id="ARBA00011738"/>
    </source>
</evidence>
<feature type="binding site" evidence="9 11">
    <location>
        <begin position="63"/>
        <end position="68"/>
    </location>
    <ligand>
        <name>FMN</name>
        <dbReference type="ChEBI" id="CHEBI:58210"/>
    </ligand>
</feature>
<dbReference type="PIRSF" id="PIRSF000190">
    <property type="entry name" value="Pyd_amn-ph_oxd"/>
    <property type="match status" value="1"/>
</dbReference>
<keyword evidence="7 9" id="KW-0560">Oxidoreductase</keyword>
<proteinExistence type="inferred from homology"/>
<dbReference type="NCBIfam" id="TIGR00558">
    <property type="entry name" value="pdxH"/>
    <property type="match status" value="1"/>
</dbReference>
<dbReference type="Proteomes" id="UP000241507">
    <property type="component" value="Chromosome"/>
</dbReference>
<dbReference type="PANTHER" id="PTHR10851">
    <property type="entry name" value="PYRIDOXINE-5-PHOSPHATE OXIDASE"/>
    <property type="match status" value="1"/>
</dbReference>
<evidence type="ECO:0000256" key="2">
    <source>
        <dbReference type="ARBA" id="ARBA00005037"/>
    </source>
</evidence>
<comment type="catalytic activity">
    <reaction evidence="9">
        <text>pyridoxamine 5'-phosphate + O2 + H2O = pyridoxal 5'-phosphate + H2O2 + NH4(+)</text>
        <dbReference type="Rhea" id="RHEA:15817"/>
        <dbReference type="ChEBI" id="CHEBI:15377"/>
        <dbReference type="ChEBI" id="CHEBI:15379"/>
        <dbReference type="ChEBI" id="CHEBI:16240"/>
        <dbReference type="ChEBI" id="CHEBI:28938"/>
        <dbReference type="ChEBI" id="CHEBI:58451"/>
        <dbReference type="ChEBI" id="CHEBI:597326"/>
        <dbReference type="EC" id="1.4.3.5"/>
    </reaction>
</comment>
<comment type="pathway">
    <text evidence="1 9">Cofactor metabolism; pyridoxal 5'-phosphate salvage; pyridoxal 5'-phosphate from pyridoxamine 5'-phosphate: step 1/1.</text>
</comment>
<dbReference type="GO" id="GO:0010181">
    <property type="term" value="F:FMN binding"/>
    <property type="evidence" value="ECO:0007669"/>
    <property type="project" value="UniProtKB-UniRule"/>
</dbReference>
<evidence type="ECO:0000259" key="13">
    <source>
        <dbReference type="Pfam" id="PF10590"/>
    </source>
</evidence>
<reference evidence="15" key="1">
    <citation type="submission" date="2018-03" db="EMBL/GenBank/DDBJ databases">
        <title>Gramella fulva sp. nov., isolated from a dry surface of tidal flat.</title>
        <authorList>
            <person name="Hwang S.H."/>
            <person name="Hwang W.M."/>
            <person name="Kang K."/>
            <person name="Ahn T.-Y."/>
        </authorList>
    </citation>
    <scope>NUCLEOTIDE SEQUENCE [LARGE SCALE GENOMIC DNA]</scope>
    <source>
        <strain evidence="15">SH35</strain>
    </source>
</reference>
<keyword evidence="5 9" id="KW-0285">Flavoprotein</keyword>
<comment type="similarity">
    <text evidence="3 9">Belongs to the pyridoxamine 5'-phosphate oxidase family.</text>
</comment>
<organism evidence="14 15">
    <name type="scientific">Christiangramia fulva</name>
    <dbReference type="NCBI Taxonomy" id="2126553"/>
    <lineage>
        <taxon>Bacteria</taxon>
        <taxon>Pseudomonadati</taxon>
        <taxon>Bacteroidota</taxon>
        <taxon>Flavobacteriia</taxon>
        <taxon>Flavobacteriales</taxon>
        <taxon>Flavobacteriaceae</taxon>
        <taxon>Christiangramia</taxon>
    </lineage>
</organism>
<dbReference type="InterPro" id="IPR019576">
    <property type="entry name" value="Pyridoxamine_oxidase_dimer_C"/>
</dbReference>
<dbReference type="Pfam" id="PF01243">
    <property type="entry name" value="PNPOx_N"/>
    <property type="match status" value="1"/>
</dbReference>
<gene>
    <name evidence="9 14" type="primary">pdxH</name>
    <name evidence="14" type="ORF">C7S20_13180</name>
</gene>
<feature type="domain" description="Pyridoxine 5'-phosphate oxidase dimerisation C-terminal" evidence="13">
    <location>
        <begin position="174"/>
        <end position="214"/>
    </location>
</feature>
<dbReference type="EC" id="1.4.3.5" evidence="9"/>
<feature type="binding site" evidence="9 11">
    <location>
        <position position="85"/>
    </location>
    <ligand>
        <name>FMN</name>
        <dbReference type="ChEBI" id="CHEBI:58210"/>
    </ligand>
</feature>
<dbReference type="KEGG" id="grs:C7S20_13180"/>
<dbReference type="PANTHER" id="PTHR10851:SF0">
    <property type="entry name" value="PYRIDOXINE-5'-PHOSPHATE OXIDASE"/>
    <property type="match status" value="1"/>
</dbReference>
<comment type="caution">
    <text evidence="9">Lacks conserved residue(s) required for the propagation of feature annotation.</text>
</comment>
<comment type="catalytic activity">
    <reaction evidence="9">
        <text>pyridoxine 5'-phosphate + O2 = pyridoxal 5'-phosphate + H2O2</text>
        <dbReference type="Rhea" id="RHEA:15149"/>
        <dbReference type="ChEBI" id="CHEBI:15379"/>
        <dbReference type="ChEBI" id="CHEBI:16240"/>
        <dbReference type="ChEBI" id="CHEBI:58589"/>
        <dbReference type="ChEBI" id="CHEBI:597326"/>
        <dbReference type="EC" id="1.4.3.5"/>
    </reaction>
</comment>
<dbReference type="PROSITE" id="PS01064">
    <property type="entry name" value="PYRIDOX_OXIDASE"/>
    <property type="match status" value="1"/>
</dbReference>
<evidence type="ECO:0000256" key="11">
    <source>
        <dbReference type="PIRSR" id="PIRSR000190-2"/>
    </source>
</evidence>
<dbReference type="GO" id="GO:0004733">
    <property type="term" value="F:pyridoxamine phosphate oxidase activity"/>
    <property type="evidence" value="ECO:0007669"/>
    <property type="project" value="UniProtKB-UniRule"/>
</dbReference>
<evidence type="ECO:0000256" key="7">
    <source>
        <dbReference type="ARBA" id="ARBA00023002"/>
    </source>
</evidence>
<evidence type="ECO:0000256" key="5">
    <source>
        <dbReference type="ARBA" id="ARBA00022630"/>
    </source>
</evidence>
<evidence type="ECO:0000256" key="1">
    <source>
        <dbReference type="ARBA" id="ARBA00004738"/>
    </source>
</evidence>